<evidence type="ECO:0000256" key="1">
    <source>
        <dbReference type="ARBA" id="ARBA00004241"/>
    </source>
</evidence>
<organism evidence="5 6">
    <name type="scientific">Bhargavaea cecembensis DSE10</name>
    <dbReference type="NCBI Taxonomy" id="1235279"/>
    <lineage>
        <taxon>Bacteria</taxon>
        <taxon>Bacillati</taxon>
        <taxon>Bacillota</taxon>
        <taxon>Bacilli</taxon>
        <taxon>Bacillales</taxon>
        <taxon>Caryophanaceae</taxon>
        <taxon>Bhargavaea</taxon>
    </lineage>
</organism>
<dbReference type="STRING" id="1235279.C772_02878"/>
<reference evidence="5 6" key="1">
    <citation type="journal article" date="2013" name="Genome Announc.">
        <title>Draft Genome Sequence of Bhargavaea cecembensis Strain DSE10T, Isolated from a Deep-Sea Sediment Sample Collected at a Depth of 5,904 m from the Chagos-Laccadive Ridge System in the Indian Ocean.</title>
        <authorList>
            <person name="Shivaji S."/>
            <person name="Ara S."/>
            <person name="Begum Z."/>
            <person name="Ruth M."/>
            <person name="Singh A."/>
            <person name="Kumar Pinnaka A."/>
        </authorList>
    </citation>
    <scope>NUCLEOTIDE SEQUENCE [LARGE SCALE GENOMIC DNA]</scope>
    <source>
        <strain evidence="5 6">DSE10</strain>
    </source>
</reference>
<keyword evidence="4" id="KW-0812">Transmembrane</keyword>
<dbReference type="PRINTS" id="PR00813">
    <property type="entry name" value="BCTERIALGSPG"/>
</dbReference>
<dbReference type="AlphaFoldDB" id="M7NDF5"/>
<comment type="caution">
    <text evidence="5">The sequence shown here is derived from an EMBL/GenBank/DDBJ whole genome shotgun (WGS) entry which is preliminary data.</text>
</comment>
<evidence type="ECO:0000256" key="2">
    <source>
        <dbReference type="ARBA" id="ARBA00022481"/>
    </source>
</evidence>
<dbReference type="OrthoDB" id="2428428at2"/>
<keyword evidence="2" id="KW-0488">Methylation</keyword>
<dbReference type="RefSeq" id="WP_008301075.1">
    <property type="nucleotide sequence ID" value="NZ_AOFT01000020.1"/>
</dbReference>
<keyword evidence="4" id="KW-1133">Transmembrane helix</keyword>
<evidence type="ECO:0000256" key="4">
    <source>
        <dbReference type="SAM" id="Phobius"/>
    </source>
</evidence>
<dbReference type="SUPFAM" id="SSF54523">
    <property type="entry name" value="Pili subunits"/>
    <property type="match status" value="1"/>
</dbReference>
<dbReference type="Pfam" id="PF07963">
    <property type="entry name" value="N_methyl"/>
    <property type="match status" value="1"/>
</dbReference>
<dbReference type="eggNOG" id="COG4969">
    <property type="taxonomic scope" value="Bacteria"/>
</dbReference>
<accession>M7NDF5</accession>
<dbReference type="Proteomes" id="UP000011919">
    <property type="component" value="Unassembled WGS sequence"/>
</dbReference>
<dbReference type="GO" id="GO:0015628">
    <property type="term" value="P:protein secretion by the type II secretion system"/>
    <property type="evidence" value="ECO:0007669"/>
    <property type="project" value="InterPro"/>
</dbReference>
<sequence>MLKFIQKKLKEEKGLTLIELLAVIVILGIIAAIAIPAIGNIMDNSRTGAIKSDAINIMSAADLYFAEVTNDSTPNTATTQELQTSGYLDDPGSFPVDANTLVTQVNNGQNTFTGTGTAGSITLTFNAATRDHINSLQNNQSNIGTITTISAQ</sequence>
<name>M7NDF5_9BACL</name>
<dbReference type="InterPro" id="IPR012902">
    <property type="entry name" value="N_methyl_site"/>
</dbReference>
<dbReference type="Gene3D" id="3.30.700.10">
    <property type="entry name" value="Glycoprotein, Type 4 Pilin"/>
    <property type="match status" value="1"/>
</dbReference>
<dbReference type="InterPro" id="IPR000983">
    <property type="entry name" value="Bac_GSPG_pilin"/>
</dbReference>
<dbReference type="GO" id="GO:0015627">
    <property type="term" value="C:type II protein secretion system complex"/>
    <property type="evidence" value="ECO:0007669"/>
    <property type="project" value="InterPro"/>
</dbReference>
<keyword evidence="4" id="KW-0472">Membrane</keyword>
<evidence type="ECO:0000313" key="5">
    <source>
        <dbReference type="EMBL" id="EMR05206.1"/>
    </source>
</evidence>
<dbReference type="GO" id="GO:0030420">
    <property type="term" value="P:establishment of competence for transformation"/>
    <property type="evidence" value="ECO:0007669"/>
    <property type="project" value="UniProtKB-KW"/>
</dbReference>
<evidence type="ECO:0000256" key="3">
    <source>
        <dbReference type="ARBA" id="ARBA00023287"/>
    </source>
</evidence>
<dbReference type="EMBL" id="AOFT01000020">
    <property type="protein sequence ID" value="EMR05206.1"/>
    <property type="molecule type" value="Genomic_DNA"/>
</dbReference>
<evidence type="ECO:0000313" key="6">
    <source>
        <dbReference type="Proteomes" id="UP000011919"/>
    </source>
</evidence>
<protein>
    <submittedName>
        <fullName evidence="5">PilD-dependent protein pddA</fullName>
    </submittedName>
</protein>
<dbReference type="InterPro" id="IPR045584">
    <property type="entry name" value="Pilin-like"/>
</dbReference>
<dbReference type="NCBIfam" id="TIGR02532">
    <property type="entry name" value="IV_pilin_GFxxxE"/>
    <property type="match status" value="1"/>
</dbReference>
<dbReference type="GO" id="GO:0009986">
    <property type="term" value="C:cell surface"/>
    <property type="evidence" value="ECO:0007669"/>
    <property type="project" value="UniProtKB-SubCell"/>
</dbReference>
<comment type="subcellular location">
    <subcellularLocation>
        <location evidence="1">Cell surface</location>
    </subcellularLocation>
</comment>
<keyword evidence="6" id="KW-1185">Reference proteome</keyword>
<dbReference type="PROSITE" id="PS00409">
    <property type="entry name" value="PROKAR_NTER_METHYL"/>
    <property type="match status" value="1"/>
</dbReference>
<keyword evidence="3" id="KW-0178">Competence</keyword>
<gene>
    <name evidence="5" type="primary">xcpT</name>
    <name evidence="5" type="ORF">C772_02878</name>
</gene>
<feature type="transmembrane region" description="Helical" evidence="4">
    <location>
        <begin position="20"/>
        <end position="42"/>
    </location>
</feature>
<proteinExistence type="predicted"/>